<evidence type="ECO:0000259" key="4">
    <source>
        <dbReference type="Pfam" id="PF18052"/>
    </source>
</evidence>
<dbReference type="InterPro" id="IPR041118">
    <property type="entry name" value="Rx_N"/>
</dbReference>
<dbReference type="Proteomes" id="UP000325577">
    <property type="component" value="Linkage Group LG10"/>
</dbReference>
<evidence type="ECO:0000313" key="6">
    <source>
        <dbReference type="EMBL" id="KAA8545701.1"/>
    </source>
</evidence>
<dbReference type="OrthoDB" id="773208at2759"/>
<sequence length="289" mass="31732">MVQALLEDAVKQQVTKKSVEVWLLKLKDAAYESEDLLDELAVEIMQCQSCSSITDKVRSFLLSFKPSRRLFDIASELQNKLEVLDDIAKEGFTLNLREGVVIRQTGSLSHGLAPSNLARTRHSSIVCNFGPSFPPHLCKATHLRTLLFLYPGGNSEELPSSLLVSFIYLRVLDLSGCGIKTVQKSISNLICLRYLDLSNTSIQTLPHTISDLHNLQTLNLSGCDNLRELPFGMGKVTSLRHLNTTGCQGLICMPSGIGKLVHLLTLPIYIVGKGTGESIAELDLSKPKG</sequence>
<keyword evidence="3" id="KW-0611">Plant defense</keyword>
<keyword evidence="2" id="KW-0547">Nucleotide-binding</keyword>
<protein>
    <submittedName>
        <fullName evidence="6">Uncharacterized protein</fullName>
    </submittedName>
</protein>
<dbReference type="Gene3D" id="3.80.10.10">
    <property type="entry name" value="Ribonuclease Inhibitor"/>
    <property type="match status" value="1"/>
</dbReference>
<organism evidence="6 7">
    <name type="scientific">Nyssa sinensis</name>
    <dbReference type="NCBI Taxonomy" id="561372"/>
    <lineage>
        <taxon>Eukaryota</taxon>
        <taxon>Viridiplantae</taxon>
        <taxon>Streptophyta</taxon>
        <taxon>Embryophyta</taxon>
        <taxon>Tracheophyta</taxon>
        <taxon>Spermatophyta</taxon>
        <taxon>Magnoliopsida</taxon>
        <taxon>eudicotyledons</taxon>
        <taxon>Gunneridae</taxon>
        <taxon>Pentapetalae</taxon>
        <taxon>asterids</taxon>
        <taxon>Cornales</taxon>
        <taxon>Nyssaceae</taxon>
        <taxon>Nyssa</taxon>
    </lineage>
</organism>
<feature type="domain" description="Disease resistance N-terminal" evidence="4">
    <location>
        <begin position="1"/>
        <end position="51"/>
    </location>
</feature>
<dbReference type="Pfam" id="PF18052">
    <property type="entry name" value="Rx_N"/>
    <property type="match status" value="1"/>
</dbReference>
<accession>A0A5J5BWK7</accession>
<evidence type="ECO:0000259" key="5">
    <source>
        <dbReference type="Pfam" id="PF23598"/>
    </source>
</evidence>
<reference evidence="6 7" key="1">
    <citation type="submission" date="2019-09" db="EMBL/GenBank/DDBJ databases">
        <title>A chromosome-level genome assembly of the Chinese tupelo Nyssa sinensis.</title>
        <authorList>
            <person name="Yang X."/>
            <person name="Kang M."/>
            <person name="Yang Y."/>
            <person name="Xiong H."/>
            <person name="Wang M."/>
            <person name="Zhang Z."/>
            <person name="Wang Z."/>
            <person name="Wu H."/>
            <person name="Ma T."/>
            <person name="Liu J."/>
            <person name="Xi Z."/>
        </authorList>
    </citation>
    <scope>NUCLEOTIDE SEQUENCE [LARGE SCALE GENOMIC DNA]</scope>
    <source>
        <strain evidence="6">J267</strain>
        <tissue evidence="6">Leaf</tissue>
    </source>
</reference>
<name>A0A5J5BWK7_9ASTE</name>
<dbReference type="InterPro" id="IPR055414">
    <property type="entry name" value="LRR_R13L4/SHOC2-like"/>
</dbReference>
<feature type="domain" description="Disease resistance R13L4/SHOC-2-like LRR" evidence="5">
    <location>
        <begin position="161"/>
        <end position="282"/>
    </location>
</feature>
<dbReference type="GO" id="GO:0000166">
    <property type="term" value="F:nucleotide binding"/>
    <property type="evidence" value="ECO:0007669"/>
    <property type="project" value="UniProtKB-KW"/>
</dbReference>
<dbReference type="PANTHER" id="PTHR47186:SF3">
    <property type="entry name" value="OS09G0267800 PROTEIN"/>
    <property type="match status" value="1"/>
</dbReference>
<evidence type="ECO:0000256" key="3">
    <source>
        <dbReference type="ARBA" id="ARBA00022821"/>
    </source>
</evidence>
<dbReference type="Gene3D" id="1.20.5.4130">
    <property type="match status" value="1"/>
</dbReference>
<evidence type="ECO:0000256" key="2">
    <source>
        <dbReference type="ARBA" id="ARBA00022741"/>
    </source>
</evidence>
<dbReference type="GO" id="GO:0006952">
    <property type="term" value="P:defense response"/>
    <property type="evidence" value="ECO:0007669"/>
    <property type="project" value="UniProtKB-KW"/>
</dbReference>
<keyword evidence="1" id="KW-0677">Repeat</keyword>
<proteinExistence type="predicted"/>
<dbReference type="Pfam" id="PF23598">
    <property type="entry name" value="LRR_14"/>
    <property type="match status" value="1"/>
</dbReference>
<dbReference type="InterPro" id="IPR032675">
    <property type="entry name" value="LRR_dom_sf"/>
</dbReference>
<dbReference type="SUPFAM" id="SSF52058">
    <property type="entry name" value="L domain-like"/>
    <property type="match status" value="1"/>
</dbReference>
<dbReference type="EMBL" id="CM018033">
    <property type="protein sequence ID" value="KAA8545701.1"/>
    <property type="molecule type" value="Genomic_DNA"/>
</dbReference>
<keyword evidence="7" id="KW-1185">Reference proteome</keyword>
<gene>
    <name evidence="6" type="ORF">F0562_020848</name>
</gene>
<evidence type="ECO:0000313" key="7">
    <source>
        <dbReference type="Proteomes" id="UP000325577"/>
    </source>
</evidence>
<evidence type="ECO:0000256" key="1">
    <source>
        <dbReference type="ARBA" id="ARBA00022737"/>
    </source>
</evidence>
<dbReference type="PANTHER" id="PTHR47186">
    <property type="entry name" value="LEUCINE-RICH REPEAT-CONTAINING PROTEIN 57"/>
    <property type="match status" value="1"/>
</dbReference>
<dbReference type="AlphaFoldDB" id="A0A5J5BWK7"/>